<dbReference type="PANTHER" id="PTHR47470">
    <property type="entry name" value="CHOLESTEROL OXIDASE"/>
    <property type="match status" value="1"/>
</dbReference>
<protein>
    <submittedName>
        <fullName evidence="7">Alpha/beta hydrolase</fullName>
    </submittedName>
</protein>
<dbReference type="InterPro" id="IPR052542">
    <property type="entry name" value="Cholesterol_Oxidase"/>
</dbReference>
<gene>
    <name evidence="7" type="ORF">AYR66_14225</name>
</gene>
<organism evidence="7 8">
    <name type="scientific">Noviherbaspirillum denitrificans</name>
    <dbReference type="NCBI Taxonomy" id="1968433"/>
    <lineage>
        <taxon>Bacteria</taxon>
        <taxon>Pseudomonadati</taxon>
        <taxon>Pseudomonadota</taxon>
        <taxon>Betaproteobacteria</taxon>
        <taxon>Burkholderiales</taxon>
        <taxon>Oxalobacteraceae</taxon>
        <taxon>Noviherbaspirillum</taxon>
    </lineage>
</organism>
<dbReference type="InterPro" id="IPR000073">
    <property type="entry name" value="AB_hydrolase_1"/>
</dbReference>
<dbReference type="GO" id="GO:0016491">
    <property type="term" value="F:oxidoreductase activity"/>
    <property type="evidence" value="ECO:0007669"/>
    <property type="project" value="UniProtKB-KW"/>
</dbReference>
<keyword evidence="8" id="KW-1185">Reference proteome</keyword>
<dbReference type="EMBL" id="LSTO01000001">
    <property type="protein sequence ID" value="OWW20472.1"/>
    <property type="molecule type" value="Genomic_DNA"/>
</dbReference>
<dbReference type="PANTHER" id="PTHR47470:SF1">
    <property type="entry name" value="FAD-DEPENDENT OXIDOREDUCTASE 2 FAD BINDING DOMAIN-CONTAINING PROTEIN"/>
    <property type="match status" value="1"/>
</dbReference>
<feature type="domain" description="AB hydrolase-1" evidence="6">
    <location>
        <begin position="258"/>
        <end position="381"/>
    </location>
</feature>
<keyword evidence="4" id="KW-0274">FAD</keyword>
<dbReference type="SUPFAM" id="SSF53474">
    <property type="entry name" value="alpha/beta-Hydrolases"/>
    <property type="match status" value="1"/>
</dbReference>
<evidence type="ECO:0000313" key="8">
    <source>
        <dbReference type="Proteomes" id="UP000197535"/>
    </source>
</evidence>
<evidence type="ECO:0000256" key="3">
    <source>
        <dbReference type="ARBA" id="ARBA00022630"/>
    </source>
</evidence>
<dbReference type="OrthoDB" id="9787779at2"/>
<dbReference type="RefSeq" id="WP_088707355.1">
    <property type="nucleotide sequence ID" value="NZ_LSTO01000001.1"/>
</dbReference>
<evidence type="ECO:0000313" key="7">
    <source>
        <dbReference type="EMBL" id="OWW20472.1"/>
    </source>
</evidence>
<dbReference type="Proteomes" id="UP000197535">
    <property type="component" value="Unassembled WGS sequence"/>
</dbReference>
<evidence type="ECO:0000256" key="4">
    <source>
        <dbReference type="ARBA" id="ARBA00022827"/>
    </source>
</evidence>
<sequence length="581" mass="64795">MSDELSGVNIHFAEVMKGFVSAEATTFEDGFADGEKAGHTLALHVTVRIPDLHAFLRTEGHAGTLEGHVDCPLLGGVCPVQSGTFRLMPNTADRDRKVMYYQVYCTTPSGEQFTFVGNKQVQHNEPFDLWHDTTTLFVNVYRGHVDPDKPAEAALWVTGIISLGLLDFMQVLRGLRATDARGETSFAGLAAFGTFFAGKLWDVYGPHLPPRPSHPQRTYAKFTLEGVQGAAVSVHPFSTADGLALNLTRFSRAASDDVVLVVHGLTSSSDMFIMPEHRNLVQTLLDEGFSDVWALDYRGSCRFPYNLARSRYNMDDIALFDHPAAIAELRRHIGPHRRIHVIAHCVGAMTVAMSLFGKTLQGVSSVILNSVALTPYVPVWSAFKCVLGPWMSDYVLGIEYYNPSWRRQPGWSVGKLIAMGADLLHQECDSPECHMLSFMWGTGRPALFNHENMLKVTHDRLGDLFGGVDVHYYRHVHKMVGARNTAVKFEPGNPRYAALPDNYFDCAADIRTPILFVQGQDNRVFADSNIRCHERLEKIVPGRHRLHVVPGYGHQDIFMGKDVDKDVFPHLISFLREHAHA</sequence>
<dbReference type="GO" id="GO:0016787">
    <property type="term" value="F:hydrolase activity"/>
    <property type="evidence" value="ECO:0007669"/>
    <property type="project" value="UniProtKB-KW"/>
</dbReference>
<keyword evidence="7" id="KW-0378">Hydrolase</keyword>
<proteinExistence type="inferred from homology"/>
<name>A0A254TGQ0_9BURK</name>
<comment type="cofactor">
    <cofactor evidence="1">
        <name>FAD</name>
        <dbReference type="ChEBI" id="CHEBI:57692"/>
    </cofactor>
</comment>
<reference evidence="7 8" key="1">
    <citation type="submission" date="2016-02" db="EMBL/GenBank/DDBJ databases">
        <authorList>
            <person name="Wen L."/>
            <person name="He K."/>
            <person name="Yang H."/>
        </authorList>
    </citation>
    <scope>NUCLEOTIDE SEQUENCE [LARGE SCALE GENOMIC DNA]</scope>
    <source>
        <strain evidence="7 8">TSA40</strain>
    </source>
</reference>
<comment type="caution">
    <text evidence="7">The sequence shown here is derived from an EMBL/GenBank/DDBJ whole genome shotgun (WGS) entry which is preliminary data.</text>
</comment>
<dbReference type="Gene3D" id="3.40.50.1820">
    <property type="entry name" value="alpha/beta hydrolase"/>
    <property type="match status" value="1"/>
</dbReference>
<accession>A0A254TGQ0</accession>
<keyword evidence="3" id="KW-0285">Flavoprotein</keyword>
<dbReference type="InterPro" id="IPR029058">
    <property type="entry name" value="AB_hydrolase_fold"/>
</dbReference>
<evidence type="ECO:0000259" key="6">
    <source>
        <dbReference type="Pfam" id="PF00561"/>
    </source>
</evidence>
<dbReference type="Pfam" id="PF00561">
    <property type="entry name" value="Abhydrolase_1"/>
    <property type="match status" value="1"/>
</dbReference>
<dbReference type="AlphaFoldDB" id="A0A254TGQ0"/>
<evidence type="ECO:0000256" key="2">
    <source>
        <dbReference type="ARBA" id="ARBA00010790"/>
    </source>
</evidence>
<comment type="similarity">
    <text evidence="2">Belongs to the GMC oxidoreductase family.</text>
</comment>
<evidence type="ECO:0000256" key="1">
    <source>
        <dbReference type="ARBA" id="ARBA00001974"/>
    </source>
</evidence>
<evidence type="ECO:0000256" key="5">
    <source>
        <dbReference type="ARBA" id="ARBA00023002"/>
    </source>
</evidence>
<keyword evidence="5" id="KW-0560">Oxidoreductase</keyword>